<proteinExistence type="predicted"/>
<dbReference type="Proteomes" id="UP000018372">
    <property type="component" value="Unassembled WGS sequence"/>
</dbReference>
<reference evidence="1" key="1">
    <citation type="submission" date="2012-11" db="EMBL/GenBank/DDBJ databases">
        <title>Dependencies among metagenomic species, viruses, plasmids and units of genetic variation.</title>
        <authorList>
            <person name="Nielsen H.B."/>
            <person name="Almeida M."/>
            <person name="Juncker A.S."/>
            <person name="Rasmussen S."/>
            <person name="Li J."/>
            <person name="Sunagawa S."/>
            <person name="Plichta D."/>
            <person name="Gautier L."/>
            <person name="Le Chatelier E."/>
            <person name="Peletier E."/>
            <person name="Bonde I."/>
            <person name="Nielsen T."/>
            <person name="Manichanh C."/>
            <person name="Arumugam M."/>
            <person name="Batto J."/>
            <person name="Santos M.B.Q.D."/>
            <person name="Blom N."/>
            <person name="Borruel N."/>
            <person name="Burgdorf K.S."/>
            <person name="Boumezbeur F."/>
            <person name="Casellas F."/>
            <person name="Dore J."/>
            <person name="Guarner F."/>
            <person name="Hansen T."/>
            <person name="Hildebrand F."/>
            <person name="Kaas R.S."/>
            <person name="Kennedy S."/>
            <person name="Kristiansen K."/>
            <person name="Kultima J.R."/>
            <person name="Leonard P."/>
            <person name="Levenez F."/>
            <person name="Lund O."/>
            <person name="Moumen B."/>
            <person name="Le Paslier D."/>
            <person name="Pons N."/>
            <person name="Pedersen O."/>
            <person name="Prifti E."/>
            <person name="Qin J."/>
            <person name="Raes J."/>
            <person name="Tap J."/>
            <person name="Tims S."/>
            <person name="Ussery D.W."/>
            <person name="Yamada T."/>
            <person name="MetaHit consortium"/>
            <person name="Renault P."/>
            <person name="Sicheritz-Ponten T."/>
            <person name="Bork P."/>
            <person name="Wang J."/>
            <person name="Brunak S."/>
            <person name="Ehrlich S.D."/>
        </authorList>
    </citation>
    <scope>NUCLEOTIDE SEQUENCE [LARGE SCALE GENOMIC DNA]</scope>
</reference>
<evidence type="ECO:0000313" key="1">
    <source>
        <dbReference type="EMBL" id="CCZ87562.1"/>
    </source>
</evidence>
<protein>
    <recommendedName>
        <fullName evidence="3">Glycerophosphoryl diester phosphodiesterase</fullName>
    </recommendedName>
</protein>
<gene>
    <name evidence="1" type="ORF">BN536_02335</name>
</gene>
<accession>R5W4F6</accession>
<sequence length="47" mass="5460">MKGYDYDTQMLQGNYTGIDKLLVKNVNMIQTDYPQVLASYLESKGRR</sequence>
<name>R5W4F6_9BACT</name>
<dbReference type="AlphaFoldDB" id="R5W4F6"/>
<evidence type="ECO:0008006" key="3">
    <source>
        <dbReference type="Google" id="ProtNLM"/>
    </source>
</evidence>
<dbReference type="EMBL" id="CBAT010000174">
    <property type="protein sequence ID" value="CCZ87562.1"/>
    <property type="molecule type" value="Genomic_DNA"/>
</dbReference>
<comment type="caution">
    <text evidence="1">The sequence shown here is derived from an EMBL/GenBank/DDBJ whole genome shotgun (WGS) entry which is preliminary data.</text>
</comment>
<organism evidence="1 2">
    <name type="scientific">Phocaeicola plebeius CAG:211</name>
    <dbReference type="NCBI Taxonomy" id="1263052"/>
    <lineage>
        <taxon>Bacteria</taxon>
        <taxon>Pseudomonadati</taxon>
        <taxon>Bacteroidota</taxon>
        <taxon>Bacteroidia</taxon>
        <taxon>Bacteroidales</taxon>
        <taxon>Bacteroidaceae</taxon>
        <taxon>Phocaeicola</taxon>
    </lineage>
</organism>
<evidence type="ECO:0000313" key="2">
    <source>
        <dbReference type="Proteomes" id="UP000018372"/>
    </source>
</evidence>